<dbReference type="PANTHER" id="PTHR33204">
    <property type="entry name" value="TRANSCRIPTIONAL REGULATOR, MARR FAMILY"/>
    <property type="match status" value="1"/>
</dbReference>
<dbReference type="PANTHER" id="PTHR33204:SF37">
    <property type="entry name" value="HTH-TYPE TRANSCRIPTIONAL REGULATOR YODB"/>
    <property type="match status" value="1"/>
</dbReference>
<comment type="caution">
    <text evidence="5">The sequence shown here is derived from an EMBL/GenBank/DDBJ whole genome shotgun (WGS) entry which is preliminary data.</text>
</comment>
<evidence type="ECO:0000259" key="4">
    <source>
        <dbReference type="PROSITE" id="PS51118"/>
    </source>
</evidence>
<dbReference type="GO" id="GO:0003677">
    <property type="term" value="F:DNA binding"/>
    <property type="evidence" value="ECO:0007669"/>
    <property type="project" value="UniProtKB-KW"/>
</dbReference>
<dbReference type="Pfam" id="PF01638">
    <property type="entry name" value="HxlR"/>
    <property type="match status" value="1"/>
</dbReference>
<keyword evidence="2" id="KW-0238">DNA-binding</keyword>
<feature type="domain" description="HTH hxlR-type" evidence="4">
    <location>
        <begin position="19"/>
        <end position="117"/>
    </location>
</feature>
<dbReference type="InterPro" id="IPR036390">
    <property type="entry name" value="WH_DNA-bd_sf"/>
</dbReference>
<dbReference type="Proteomes" id="UP000649829">
    <property type="component" value="Unassembled WGS sequence"/>
</dbReference>
<dbReference type="InterPro" id="IPR002577">
    <property type="entry name" value="HTH_HxlR"/>
</dbReference>
<proteinExistence type="predicted"/>
<dbReference type="SUPFAM" id="SSF46785">
    <property type="entry name" value="Winged helix' DNA-binding domain"/>
    <property type="match status" value="1"/>
</dbReference>
<evidence type="ECO:0000256" key="1">
    <source>
        <dbReference type="ARBA" id="ARBA00023015"/>
    </source>
</evidence>
<dbReference type="Gene3D" id="1.10.10.10">
    <property type="entry name" value="Winged helix-like DNA-binding domain superfamily/Winged helix DNA-binding domain"/>
    <property type="match status" value="1"/>
</dbReference>
<dbReference type="InterPro" id="IPR036388">
    <property type="entry name" value="WH-like_DNA-bd_sf"/>
</dbReference>
<dbReference type="PROSITE" id="PS51118">
    <property type="entry name" value="HTH_HXLR"/>
    <property type="match status" value="1"/>
</dbReference>
<organism evidence="5 6">
    <name type="scientific">Pseudooceanicola nanhaiensis</name>
    <dbReference type="NCBI Taxonomy" id="375761"/>
    <lineage>
        <taxon>Bacteria</taxon>
        <taxon>Pseudomonadati</taxon>
        <taxon>Pseudomonadota</taxon>
        <taxon>Alphaproteobacteria</taxon>
        <taxon>Rhodobacterales</taxon>
        <taxon>Paracoccaceae</taxon>
        <taxon>Pseudooceanicola</taxon>
    </lineage>
</organism>
<keyword evidence="6" id="KW-1185">Reference proteome</keyword>
<accession>A0A917STD9</accession>
<keyword evidence="1" id="KW-0805">Transcription regulation</keyword>
<dbReference type="RefSeq" id="WP_051630450.1">
    <property type="nucleotide sequence ID" value="NZ_BMLF01000001.1"/>
</dbReference>
<dbReference type="AlphaFoldDB" id="A0A917STD9"/>
<keyword evidence="3" id="KW-0804">Transcription</keyword>
<gene>
    <name evidence="5" type="ORF">GCM10011534_16820</name>
</gene>
<name>A0A917STD9_9RHOB</name>
<evidence type="ECO:0000256" key="3">
    <source>
        <dbReference type="ARBA" id="ARBA00023163"/>
    </source>
</evidence>
<reference evidence="5" key="1">
    <citation type="journal article" date="2014" name="Int. J. Syst. Evol. Microbiol.">
        <title>Complete genome sequence of Corynebacterium casei LMG S-19264T (=DSM 44701T), isolated from a smear-ripened cheese.</title>
        <authorList>
            <consortium name="US DOE Joint Genome Institute (JGI-PGF)"/>
            <person name="Walter F."/>
            <person name="Albersmeier A."/>
            <person name="Kalinowski J."/>
            <person name="Ruckert C."/>
        </authorList>
    </citation>
    <scope>NUCLEOTIDE SEQUENCE</scope>
    <source>
        <strain evidence="5">CGMCC 1.6293</strain>
    </source>
</reference>
<evidence type="ECO:0000256" key="2">
    <source>
        <dbReference type="ARBA" id="ARBA00023125"/>
    </source>
</evidence>
<protein>
    <recommendedName>
        <fullName evidence="4">HTH hxlR-type domain-containing protein</fullName>
    </recommendedName>
</protein>
<evidence type="ECO:0000313" key="6">
    <source>
        <dbReference type="Proteomes" id="UP000649829"/>
    </source>
</evidence>
<evidence type="ECO:0000313" key="5">
    <source>
        <dbReference type="EMBL" id="GGL95313.1"/>
    </source>
</evidence>
<reference evidence="5" key="2">
    <citation type="submission" date="2020-09" db="EMBL/GenBank/DDBJ databases">
        <authorList>
            <person name="Sun Q."/>
            <person name="Zhou Y."/>
        </authorList>
    </citation>
    <scope>NUCLEOTIDE SEQUENCE</scope>
    <source>
        <strain evidence="5">CGMCC 1.6293</strain>
    </source>
</reference>
<dbReference type="EMBL" id="BMLF01000001">
    <property type="protein sequence ID" value="GGL95313.1"/>
    <property type="molecule type" value="Genomic_DNA"/>
</dbReference>
<sequence length="126" mass="14125">MAQSPAALPFPADVMSSRCPSREVLRQMTSRWGLLVLIALRDETLRFAEIRRRIDGVSERMLSETLGNLVRLGLVTRQDHGEVPPRVDYTLTPLGHEAAERLFAFARWIEDSLPDFAVGDPSLPTP</sequence>